<evidence type="ECO:0000256" key="7">
    <source>
        <dbReference type="RuleBase" id="RU003968"/>
    </source>
</evidence>
<protein>
    <recommendedName>
        <fullName evidence="8 9">Glucose-methanol-choline oxidoreductase N-terminal domain-containing protein</fullName>
    </recommendedName>
</protein>
<dbReference type="Pfam" id="PF05199">
    <property type="entry name" value="GMC_oxred_C"/>
    <property type="match status" value="1"/>
</dbReference>
<dbReference type="SUPFAM" id="SSF51905">
    <property type="entry name" value="FAD/NAD(P)-binding domain"/>
    <property type="match status" value="1"/>
</dbReference>
<dbReference type="PROSITE" id="PS00623">
    <property type="entry name" value="GMC_OXRED_1"/>
    <property type="match status" value="1"/>
</dbReference>
<dbReference type="Gene3D" id="3.30.560.10">
    <property type="entry name" value="Glucose Oxidase, domain 3"/>
    <property type="match status" value="1"/>
</dbReference>
<sequence>MPIVPPEEFLAAKLDYVIVGGGTAGLVVATRLSENPNVIVGVIEAGKYHEREPKVNVPGMGGQAINDPDFDWSFRTVSEKYLNGREVMQSRGKGLGGSSMINILAFVRPGKVELDAWEELGNPGWNWETVLKYMKKSESLQPEIASEEASRYAASPIQENHGTGGPIAKSFPTYVTETHSALLDAMAANRLPRNPDHGGGVPIGGYTAPVCIDRTTATRSYSASGYYAPNSRRPNMLILTEAQATKINLTEASNGTHRASSVSFIHKGDRCEVSATKDVILCASSFVTSQLLELSGIGDSDHLSAYGIDSKIDLPGVGENLQDHGFAPLAVEIDPSIKTPEALFDPMEHAKQLELYEKERKGMYASSFGSIFGFLPAPQLAGDDSVQRWKSQASLGGSPLEVFKNTKPSVKKGIEKQYELLKRFMDNPEQPFAQLLCYNGFGFSSIIPDLAKSHFIILAAYTHPFHRGSVHIQSNNIDDRPIIRQNYLSNDADLDIIVKAVRFAEKLIETEPLKSLIVKRVEPTGTETEEELREWVRNTFGSTQHPAGTCAMLPREMGGVVDSRLKVYGTENLRVIDTSIIPMQVSCNIQSIAYAVGEMGADIIKGIL</sequence>
<evidence type="ECO:0000313" key="10">
    <source>
        <dbReference type="EMBL" id="TCD67934.1"/>
    </source>
</evidence>
<evidence type="ECO:0000256" key="1">
    <source>
        <dbReference type="ARBA" id="ARBA00001974"/>
    </source>
</evidence>
<gene>
    <name evidence="10" type="ORF">EIP91_011798</name>
</gene>
<dbReference type="PIRSF" id="PIRSF000137">
    <property type="entry name" value="Alcohol_oxidase"/>
    <property type="match status" value="1"/>
</dbReference>
<feature type="domain" description="Glucose-methanol-choline oxidoreductase N-terminal" evidence="9">
    <location>
        <begin position="284"/>
        <end position="298"/>
    </location>
</feature>
<organism evidence="10 11">
    <name type="scientific">Steccherinum ochraceum</name>
    <dbReference type="NCBI Taxonomy" id="92696"/>
    <lineage>
        <taxon>Eukaryota</taxon>
        <taxon>Fungi</taxon>
        <taxon>Dikarya</taxon>
        <taxon>Basidiomycota</taxon>
        <taxon>Agaricomycotina</taxon>
        <taxon>Agaricomycetes</taxon>
        <taxon>Polyporales</taxon>
        <taxon>Steccherinaceae</taxon>
        <taxon>Steccherinum</taxon>
    </lineage>
</organism>
<dbReference type="Proteomes" id="UP000292702">
    <property type="component" value="Unassembled WGS sequence"/>
</dbReference>
<dbReference type="InterPro" id="IPR012132">
    <property type="entry name" value="GMC_OxRdtase"/>
</dbReference>
<dbReference type="InterPro" id="IPR000172">
    <property type="entry name" value="GMC_OxRdtase_N"/>
</dbReference>
<comment type="caution">
    <text evidence="10">The sequence shown here is derived from an EMBL/GenBank/DDBJ whole genome shotgun (WGS) entry which is preliminary data.</text>
</comment>
<evidence type="ECO:0000256" key="6">
    <source>
        <dbReference type="ARBA" id="ARBA00023002"/>
    </source>
</evidence>
<name>A0A4R0RY06_9APHY</name>
<evidence type="ECO:0000313" key="11">
    <source>
        <dbReference type="Proteomes" id="UP000292702"/>
    </source>
</evidence>
<evidence type="ECO:0000256" key="4">
    <source>
        <dbReference type="ARBA" id="ARBA00022729"/>
    </source>
</evidence>
<dbReference type="PANTHER" id="PTHR11552">
    <property type="entry name" value="GLUCOSE-METHANOL-CHOLINE GMC OXIDOREDUCTASE"/>
    <property type="match status" value="1"/>
</dbReference>
<feature type="domain" description="Glucose-methanol-choline oxidoreductase N-terminal" evidence="8">
    <location>
        <begin position="92"/>
        <end position="115"/>
    </location>
</feature>
<evidence type="ECO:0000256" key="3">
    <source>
        <dbReference type="ARBA" id="ARBA00022630"/>
    </source>
</evidence>
<dbReference type="OrthoDB" id="269227at2759"/>
<keyword evidence="3 7" id="KW-0285">Flavoprotein</keyword>
<evidence type="ECO:0000259" key="8">
    <source>
        <dbReference type="PROSITE" id="PS00623"/>
    </source>
</evidence>
<keyword evidence="6" id="KW-0560">Oxidoreductase</keyword>
<dbReference type="Gene3D" id="3.50.50.60">
    <property type="entry name" value="FAD/NAD(P)-binding domain"/>
    <property type="match status" value="1"/>
</dbReference>
<dbReference type="Pfam" id="PF00732">
    <property type="entry name" value="GMC_oxred_N"/>
    <property type="match status" value="1"/>
</dbReference>
<dbReference type="SUPFAM" id="SSF54373">
    <property type="entry name" value="FAD-linked reductases, C-terminal domain"/>
    <property type="match status" value="1"/>
</dbReference>
<comment type="cofactor">
    <cofactor evidence="1">
        <name>FAD</name>
        <dbReference type="ChEBI" id="CHEBI:57692"/>
    </cofactor>
</comment>
<proteinExistence type="inferred from homology"/>
<dbReference type="GO" id="GO:0016614">
    <property type="term" value="F:oxidoreductase activity, acting on CH-OH group of donors"/>
    <property type="evidence" value="ECO:0007669"/>
    <property type="project" value="InterPro"/>
</dbReference>
<dbReference type="InterPro" id="IPR007867">
    <property type="entry name" value="GMC_OxRtase_C"/>
</dbReference>
<dbReference type="PROSITE" id="PS00624">
    <property type="entry name" value="GMC_OXRED_2"/>
    <property type="match status" value="1"/>
</dbReference>
<dbReference type="GO" id="GO:0050660">
    <property type="term" value="F:flavin adenine dinucleotide binding"/>
    <property type="evidence" value="ECO:0007669"/>
    <property type="project" value="InterPro"/>
</dbReference>
<evidence type="ECO:0000256" key="5">
    <source>
        <dbReference type="ARBA" id="ARBA00022827"/>
    </source>
</evidence>
<keyword evidence="4" id="KW-0732">Signal</keyword>
<comment type="similarity">
    <text evidence="2 7">Belongs to the GMC oxidoreductase family.</text>
</comment>
<keyword evidence="5 7" id="KW-0274">FAD</keyword>
<evidence type="ECO:0000259" key="9">
    <source>
        <dbReference type="PROSITE" id="PS00624"/>
    </source>
</evidence>
<dbReference type="EMBL" id="RWJN01000081">
    <property type="protein sequence ID" value="TCD67934.1"/>
    <property type="molecule type" value="Genomic_DNA"/>
</dbReference>
<dbReference type="AlphaFoldDB" id="A0A4R0RY06"/>
<keyword evidence="11" id="KW-1185">Reference proteome</keyword>
<accession>A0A4R0RY06</accession>
<dbReference type="STRING" id="92696.A0A4R0RY06"/>
<dbReference type="PANTHER" id="PTHR11552:SF201">
    <property type="entry name" value="GLUCOSE-METHANOL-CHOLINE OXIDOREDUCTASE N-TERMINAL DOMAIN-CONTAINING PROTEIN"/>
    <property type="match status" value="1"/>
</dbReference>
<dbReference type="InterPro" id="IPR036188">
    <property type="entry name" value="FAD/NAD-bd_sf"/>
</dbReference>
<evidence type="ECO:0000256" key="2">
    <source>
        <dbReference type="ARBA" id="ARBA00010790"/>
    </source>
</evidence>
<reference evidence="10 11" key="1">
    <citation type="submission" date="2018-11" db="EMBL/GenBank/DDBJ databases">
        <title>Genome assembly of Steccherinum ochraceum LE-BIN_3174, the white-rot fungus of the Steccherinaceae family (The Residual Polyporoid clade, Polyporales, Basidiomycota).</title>
        <authorList>
            <person name="Fedorova T.V."/>
            <person name="Glazunova O.A."/>
            <person name="Landesman E.O."/>
            <person name="Moiseenko K.V."/>
            <person name="Psurtseva N.V."/>
            <person name="Savinova O.S."/>
            <person name="Shakhova N.V."/>
            <person name="Tyazhelova T.V."/>
            <person name="Vasina D.V."/>
        </authorList>
    </citation>
    <scope>NUCLEOTIDE SEQUENCE [LARGE SCALE GENOMIC DNA]</scope>
    <source>
        <strain evidence="10 11">LE-BIN_3174</strain>
    </source>
</reference>